<dbReference type="EMBL" id="CP029354">
    <property type="protein sequence ID" value="AWK88247.1"/>
    <property type="molecule type" value="Genomic_DNA"/>
</dbReference>
<dbReference type="PANTHER" id="PTHR42792">
    <property type="entry name" value="FLAGELLIN"/>
    <property type="match status" value="1"/>
</dbReference>
<keyword evidence="2 3" id="KW-0975">Bacterial flagellum</keyword>
<dbReference type="SUPFAM" id="SSF64518">
    <property type="entry name" value="Phase 1 flagellin"/>
    <property type="match status" value="1"/>
</dbReference>
<comment type="subcellular location">
    <subcellularLocation>
        <location evidence="3">Secreted</location>
    </subcellularLocation>
    <subcellularLocation>
        <location evidence="3">Bacterial flagellum</location>
    </subcellularLocation>
</comment>
<proteinExistence type="inferred from homology"/>
<sequence>MLYNSVSTVGMSRRLMTSLGEMQLEQLRTNDEIASGKHYDMAQALGARTGYAIGLRNLYDEADQFVKGGSLLKGRMDTMDSALNNILDAGKDVLAAASTGLGQPGPTGSSLQVRARGVLEQIVGLLNASTGNGYLFGGVEVKSPPMRAVQGDGSGLPSPLKIVADAITAATGGSSVPTTAAQTAAVVSTLNDLFDVRDPALPAPAPLTQTYEGGFYLGATAKQPGGADTPRVTGRPADAVELPYGIQANDKPFRDLMQGLYMLATVDTSKMELDAYKPYIETAVSKMSGGLDNIRNVTSQLGIYRHQLDESIESHKTRQKVLSEQINSLEEVPPEEASVRLNQLEVQIEAASSATARIAKMRLSNYL</sequence>
<evidence type="ECO:0000313" key="6">
    <source>
        <dbReference type="EMBL" id="AWK88247.1"/>
    </source>
</evidence>
<evidence type="ECO:0000256" key="3">
    <source>
        <dbReference type="RuleBase" id="RU362073"/>
    </source>
</evidence>
<dbReference type="RefSeq" id="WP_109330325.1">
    <property type="nucleotide sequence ID" value="NZ_CP029354.1"/>
</dbReference>
<name>A0A2S2CVD4_9PROT</name>
<dbReference type="KEGG" id="azz:DEW08_19290"/>
<dbReference type="Pfam" id="PF00700">
    <property type="entry name" value="Flagellin_C"/>
    <property type="match status" value="1"/>
</dbReference>
<dbReference type="GO" id="GO:0009288">
    <property type="term" value="C:bacterial-type flagellum"/>
    <property type="evidence" value="ECO:0007669"/>
    <property type="project" value="UniProtKB-SubCell"/>
</dbReference>
<evidence type="ECO:0000313" key="7">
    <source>
        <dbReference type="Proteomes" id="UP000245629"/>
    </source>
</evidence>
<dbReference type="PANTHER" id="PTHR42792:SF1">
    <property type="entry name" value="FLAGELLAR HOOK-ASSOCIATED PROTEIN 3"/>
    <property type="match status" value="1"/>
</dbReference>
<evidence type="ECO:0000256" key="2">
    <source>
        <dbReference type="ARBA" id="ARBA00023143"/>
    </source>
</evidence>
<feature type="domain" description="Flagellin C-terminal" evidence="5">
    <location>
        <begin position="291"/>
        <end position="367"/>
    </location>
</feature>
<feature type="domain" description="Flagellin N-terminal" evidence="4">
    <location>
        <begin position="6"/>
        <end position="133"/>
    </location>
</feature>
<comment type="similarity">
    <text evidence="1 3">Belongs to the bacterial flagellin family.</text>
</comment>
<keyword evidence="7" id="KW-1185">Reference proteome</keyword>
<dbReference type="AlphaFoldDB" id="A0A2S2CVD4"/>
<reference evidence="7" key="1">
    <citation type="submission" date="2018-05" db="EMBL/GenBank/DDBJ databases">
        <title>Azospirillum thermophila sp. nov., a novel isolated from hot spring.</title>
        <authorList>
            <person name="Zhao Z."/>
        </authorList>
    </citation>
    <scope>NUCLEOTIDE SEQUENCE [LARGE SCALE GENOMIC DNA]</scope>
    <source>
        <strain evidence="7">CFH 70021</strain>
    </source>
</reference>
<dbReference type="GO" id="GO:0005576">
    <property type="term" value="C:extracellular region"/>
    <property type="evidence" value="ECO:0007669"/>
    <property type="project" value="UniProtKB-SubCell"/>
</dbReference>
<evidence type="ECO:0000259" key="4">
    <source>
        <dbReference type="Pfam" id="PF00669"/>
    </source>
</evidence>
<evidence type="ECO:0000256" key="1">
    <source>
        <dbReference type="ARBA" id="ARBA00005709"/>
    </source>
</evidence>
<keyword evidence="3" id="KW-0964">Secreted</keyword>
<dbReference type="GO" id="GO:0005198">
    <property type="term" value="F:structural molecule activity"/>
    <property type="evidence" value="ECO:0007669"/>
    <property type="project" value="UniProtKB-UniRule"/>
</dbReference>
<organism evidence="6 7">
    <name type="scientific">Azospirillum thermophilum</name>
    <dbReference type="NCBI Taxonomy" id="2202148"/>
    <lineage>
        <taxon>Bacteria</taxon>
        <taxon>Pseudomonadati</taxon>
        <taxon>Pseudomonadota</taxon>
        <taxon>Alphaproteobacteria</taxon>
        <taxon>Rhodospirillales</taxon>
        <taxon>Azospirillaceae</taxon>
        <taxon>Azospirillum</taxon>
    </lineage>
</organism>
<keyword evidence="6" id="KW-0282">Flagellum</keyword>
<comment type="function">
    <text evidence="3">Flagellin is the subunit protein which polymerizes to form the filaments of bacterial flagella.</text>
</comment>
<gene>
    <name evidence="6" type="ORF">DEW08_19290</name>
</gene>
<dbReference type="Pfam" id="PF00669">
    <property type="entry name" value="Flagellin_N"/>
    <property type="match status" value="1"/>
</dbReference>
<dbReference type="InterPro" id="IPR046358">
    <property type="entry name" value="Flagellin_C"/>
</dbReference>
<dbReference type="InterPro" id="IPR001029">
    <property type="entry name" value="Flagellin_N"/>
</dbReference>
<accession>A0A2S2CVD4</accession>
<dbReference type="OrthoDB" id="7312911at2"/>
<evidence type="ECO:0000259" key="5">
    <source>
        <dbReference type="Pfam" id="PF00700"/>
    </source>
</evidence>
<dbReference type="Proteomes" id="UP000245629">
    <property type="component" value="Chromosome 3"/>
</dbReference>
<dbReference type="InterPro" id="IPR001492">
    <property type="entry name" value="Flagellin"/>
</dbReference>
<protein>
    <recommendedName>
        <fullName evidence="3">Flagellin</fullName>
    </recommendedName>
</protein>
<keyword evidence="6" id="KW-0969">Cilium</keyword>
<keyword evidence="6" id="KW-0966">Cell projection</keyword>
<dbReference type="Gene3D" id="1.20.1330.10">
    <property type="entry name" value="f41 fragment of flagellin, N-terminal domain"/>
    <property type="match status" value="1"/>
</dbReference>